<keyword evidence="3" id="KW-1185">Reference proteome</keyword>
<proteinExistence type="predicted"/>
<organism evidence="2 3">
    <name type="scientific">Plasmodium ovale wallikeri</name>
    <dbReference type="NCBI Taxonomy" id="864142"/>
    <lineage>
        <taxon>Eukaryota</taxon>
        <taxon>Sar</taxon>
        <taxon>Alveolata</taxon>
        <taxon>Apicomplexa</taxon>
        <taxon>Aconoidasida</taxon>
        <taxon>Haemosporida</taxon>
        <taxon>Plasmodiidae</taxon>
        <taxon>Plasmodium</taxon>
        <taxon>Plasmodium (Plasmodium)</taxon>
    </lineage>
</organism>
<dbReference type="AlphaFoldDB" id="A0A1A8YS49"/>
<feature type="transmembrane region" description="Helical" evidence="1">
    <location>
        <begin position="21"/>
        <end position="39"/>
    </location>
</feature>
<reference evidence="3" key="1">
    <citation type="submission" date="2016-05" db="EMBL/GenBank/DDBJ databases">
        <authorList>
            <person name="Naeem Raeece"/>
        </authorList>
    </citation>
    <scope>NUCLEOTIDE SEQUENCE [LARGE SCALE GENOMIC DNA]</scope>
</reference>
<name>A0A1A8YS49_PLAOA</name>
<protein>
    <submittedName>
        <fullName evidence="2">Uncharacterized protein</fullName>
    </submittedName>
</protein>
<sequence length="103" mass="11978">MHRRVPARKILFSSIFLQYSFTLSSTILLVIMLTFFIFFEEDYTRVGHVVMCRKEGNESVYVLIWGMSLGEDLLSPIPASEPLLFLMTKKLSPHTHTKKKKIK</sequence>
<evidence type="ECO:0000313" key="3">
    <source>
        <dbReference type="Proteomes" id="UP000078555"/>
    </source>
</evidence>
<accession>A0A1A8YS49</accession>
<keyword evidence="1" id="KW-1133">Transmembrane helix</keyword>
<keyword evidence="1" id="KW-0472">Membrane</keyword>
<dbReference type="EMBL" id="FLRD01000070">
    <property type="protein sequence ID" value="SBT34470.1"/>
    <property type="molecule type" value="Genomic_DNA"/>
</dbReference>
<gene>
    <name evidence="2" type="ORF">POVWA1_022470</name>
</gene>
<evidence type="ECO:0000313" key="2">
    <source>
        <dbReference type="EMBL" id="SBT34470.1"/>
    </source>
</evidence>
<keyword evidence="1" id="KW-0812">Transmembrane</keyword>
<dbReference type="Proteomes" id="UP000078555">
    <property type="component" value="Unassembled WGS sequence"/>
</dbReference>
<evidence type="ECO:0000256" key="1">
    <source>
        <dbReference type="SAM" id="Phobius"/>
    </source>
</evidence>